<sequence length="226" mass="24813">MSRLVDLVPFDPEDSTHVQELIRQRVLCGWNVDAVEGWCAKVRSGLKGLQWIVRGTTPDAVAFFAEPLPSVELCAGGEVGPPSPDPSFAPIGHVSLDWYDDAGEKELASKDDGIVTISTFFILKSQQGRGLGNAVMDELEALAGTSTFGAKTITLNTLDGDQATDTARWVNLPGGFNPSARFNERWYLRRGYKTFRRAVPRYKEKGIDGSDLFLDAVYMRKEVVAA</sequence>
<dbReference type="OrthoDB" id="2326446at2759"/>
<gene>
    <name evidence="2" type="ORF">BCR35DRAFT_308103</name>
</gene>
<evidence type="ECO:0000259" key="1">
    <source>
        <dbReference type="Pfam" id="PF00583"/>
    </source>
</evidence>
<dbReference type="Gene3D" id="3.40.630.30">
    <property type="match status" value="1"/>
</dbReference>
<dbReference type="InterPro" id="IPR016181">
    <property type="entry name" value="Acyl_CoA_acyltransferase"/>
</dbReference>
<dbReference type="GO" id="GO:0016747">
    <property type="term" value="F:acyltransferase activity, transferring groups other than amino-acyl groups"/>
    <property type="evidence" value="ECO:0007669"/>
    <property type="project" value="InterPro"/>
</dbReference>
<protein>
    <recommendedName>
        <fullName evidence="1">N-acetyltransferase domain-containing protein</fullName>
    </recommendedName>
</protein>
<dbReference type="SUPFAM" id="SSF55729">
    <property type="entry name" value="Acyl-CoA N-acyltransferases (Nat)"/>
    <property type="match status" value="1"/>
</dbReference>
<accession>A0A1Y2ECJ9</accession>
<proteinExistence type="predicted"/>
<dbReference type="InParanoid" id="A0A1Y2ECJ9"/>
<dbReference type="Proteomes" id="UP000193467">
    <property type="component" value="Unassembled WGS sequence"/>
</dbReference>
<dbReference type="STRING" id="106004.A0A1Y2ECJ9"/>
<dbReference type="Pfam" id="PF00583">
    <property type="entry name" value="Acetyltransf_1"/>
    <property type="match status" value="1"/>
</dbReference>
<dbReference type="AlphaFoldDB" id="A0A1Y2ECJ9"/>
<feature type="domain" description="N-acetyltransferase" evidence="1">
    <location>
        <begin position="90"/>
        <end position="161"/>
    </location>
</feature>
<dbReference type="EMBL" id="MCGR01000057">
    <property type="protein sequence ID" value="ORY69300.1"/>
    <property type="molecule type" value="Genomic_DNA"/>
</dbReference>
<dbReference type="CDD" id="cd04301">
    <property type="entry name" value="NAT_SF"/>
    <property type="match status" value="1"/>
</dbReference>
<keyword evidence="3" id="KW-1185">Reference proteome</keyword>
<evidence type="ECO:0000313" key="3">
    <source>
        <dbReference type="Proteomes" id="UP000193467"/>
    </source>
</evidence>
<dbReference type="InterPro" id="IPR000182">
    <property type="entry name" value="GNAT_dom"/>
</dbReference>
<name>A0A1Y2ECJ9_9BASI</name>
<evidence type="ECO:0000313" key="2">
    <source>
        <dbReference type="EMBL" id="ORY69300.1"/>
    </source>
</evidence>
<organism evidence="2 3">
    <name type="scientific">Leucosporidium creatinivorum</name>
    <dbReference type="NCBI Taxonomy" id="106004"/>
    <lineage>
        <taxon>Eukaryota</taxon>
        <taxon>Fungi</taxon>
        <taxon>Dikarya</taxon>
        <taxon>Basidiomycota</taxon>
        <taxon>Pucciniomycotina</taxon>
        <taxon>Microbotryomycetes</taxon>
        <taxon>Leucosporidiales</taxon>
        <taxon>Leucosporidium</taxon>
    </lineage>
</organism>
<comment type="caution">
    <text evidence="2">The sequence shown here is derived from an EMBL/GenBank/DDBJ whole genome shotgun (WGS) entry which is preliminary data.</text>
</comment>
<reference evidence="2 3" key="1">
    <citation type="submission" date="2016-07" db="EMBL/GenBank/DDBJ databases">
        <title>Pervasive Adenine N6-methylation of Active Genes in Fungi.</title>
        <authorList>
            <consortium name="DOE Joint Genome Institute"/>
            <person name="Mondo S.J."/>
            <person name="Dannebaum R.O."/>
            <person name="Kuo R.C."/>
            <person name="Labutti K."/>
            <person name="Haridas S."/>
            <person name="Kuo A."/>
            <person name="Salamov A."/>
            <person name="Ahrendt S.R."/>
            <person name="Lipzen A."/>
            <person name="Sullivan W."/>
            <person name="Andreopoulos W.B."/>
            <person name="Clum A."/>
            <person name="Lindquist E."/>
            <person name="Daum C."/>
            <person name="Ramamoorthy G.K."/>
            <person name="Gryganskyi A."/>
            <person name="Culley D."/>
            <person name="Magnuson J.K."/>
            <person name="James T.Y."/>
            <person name="O'Malley M.A."/>
            <person name="Stajich J.E."/>
            <person name="Spatafora J.W."/>
            <person name="Visel A."/>
            <person name="Grigoriev I.V."/>
        </authorList>
    </citation>
    <scope>NUCLEOTIDE SEQUENCE [LARGE SCALE GENOMIC DNA]</scope>
    <source>
        <strain evidence="2 3">62-1032</strain>
    </source>
</reference>